<evidence type="ECO:0000256" key="4">
    <source>
        <dbReference type="ARBA" id="ARBA00022771"/>
    </source>
</evidence>
<dbReference type="OrthoDB" id="1405595at2759"/>
<keyword evidence="11" id="KW-1185">Reference proteome</keyword>
<feature type="region of interest" description="Disordered" evidence="8">
    <location>
        <begin position="550"/>
        <end position="586"/>
    </location>
</feature>
<dbReference type="SUPFAM" id="SSF57667">
    <property type="entry name" value="beta-beta-alpha zinc fingers"/>
    <property type="match status" value="1"/>
</dbReference>
<comment type="caution">
    <text evidence="10">The sequence shown here is derived from an EMBL/GenBank/DDBJ whole genome shotgun (WGS) entry which is preliminary data.</text>
</comment>
<feature type="region of interest" description="Disordered" evidence="8">
    <location>
        <begin position="407"/>
        <end position="435"/>
    </location>
</feature>
<evidence type="ECO:0000259" key="9">
    <source>
        <dbReference type="PROSITE" id="PS50157"/>
    </source>
</evidence>
<dbReference type="InterPro" id="IPR013087">
    <property type="entry name" value="Znf_C2H2_type"/>
</dbReference>
<comment type="subcellular location">
    <subcellularLocation>
        <location evidence="1">Nucleus</location>
    </subcellularLocation>
</comment>
<evidence type="ECO:0000256" key="1">
    <source>
        <dbReference type="ARBA" id="ARBA00004123"/>
    </source>
</evidence>
<keyword evidence="3" id="KW-0677">Repeat</keyword>
<protein>
    <recommendedName>
        <fullName evidence="9">C2H2-type domain-containing protein</fullName>
    </recommendedName>
</protein>
<dbReference type="GO" id="GO:0000785">
    <property type="term" value="C:chromatin"/>
    <property type="evidence" value="ECO:0007669"/>
    <property type="project" value="TreeGrafter"/>
</dbReference>
<feature type="region of interest" description="Disordered" evidence="8">
    <location>
        <begin position="199"/>
        <end position="301"/>
    </location>
</feature>
<feature type="compositionally biased region" description="Low complexity" evidence="8">
    <location>
        <begin position="363"/>
        <end position="373"/>
    </location>
</feature>
<feature type="compositionally biased region" description="Polar residues" evidence="8">
    <location>
        <begin position="1252"/>
        <end position="1266"/>
    </location>
</feature>
<dbReference type="Proteomes" id="UP000019462">
    <property type="component" value="Unassembled WGS sequence"/>
</dbReference>
<feature type="region of interest" description="Disordered" evidence="8">
    <location>
        <begin position="1324"/>
        <end position="1371"/>
    </location>
</feature>
<organism evidence="10 11">
    <name type="scientific">Moesziomyces aphidis</name>
    <name type="common">Pseudozyma aphidis</name>
    <dbReference type="NCBI Taxonomy" id="84754"/>
    <lineage>
        <taxon>Eukaryota</taxon>
        <taxon>Fungi</taxon>
        <taxon>Dikarya</taxon>
        <taxon>Basidiomycota</taxon>
        <taxon>Ustilaginomycotina</taxon>
        <taxon>Ustilaginomycetes</taxon>
        <taxon>Ustilaginales</taxon>
        <taxon>Ustilaginaceae</taxon>
        <taxon>Moesziomyces</taxon>
    </lineage>
</organism>
<feature type="domain" description="C2H2-type" evidence="9">
    <location>
        <begin position="181"/>
        <end position="210"/>
    </location>
</feature>
<dbReference type="Pfam" id="PF04082">
    <property type="entry name" value="Fungal_trans"/>
    <property type="match status" value="1"/>
</dbReference>
<feature type="region of interest" description="Disordered" evidence="8">
    <location>
        <begin position="638"/>
        <end position="665"/>
    </location>
</feature>
<feature type="region of interest" description="Disordered" evidence="8">
    <location>
        <begin position="1240"/>
        <end position="1266"/>
    </location>
</feature>
<dbReference type="PANTHER" id="PTHR40626:SF11">
    <property type="entry name" value="ZINC FINGER PROTEIN YPR022C"/>
    <property type="match status" value="1"/>
</dbReference>
<keyword evidence="2" id="KW-0479">Metal-binding</keyword>
<feature type="compositionally biased region" description="Low complexity" evidence="8">
    <location>
        <begin position="550"/>
        <end position="562"/>
    </location>
</feature>
<dbReference type="Pfam" id="PF00096">
    <property type="entry name" value="zf-C2H2"/>
    <property type="match status" value="2"/>
</dbReference>
<feature type="compositionally biased region" description="Basic and acidic residues" evidence="8">
    <location>
        <begin position="1339"/>
        <end position="1359"/>
    </location>
</feature>
<gene>
    <name evidence="10" type="ORF">PaG_02413</name>
</gene>
<dbReference type="GO" id="GO:0005634">
    <property type="term" value="C:nucleus"/>
    <property type="evidence" value="ECO:0007669"/>
    <property type="project" value="UniProtKB-SubCell"/>
</dbReference>
<keyword evidence="5" id="KW-0862">Zinc</keyword>
<evidence type="ECO:0000256" key="6">
    <source>
        <dbReference type="ARBA" id="ARBA00023242"/>
    </source>
</evidence>
<dbReference type="PROSITE" id="PS50157">
    <property type="entry name" value="ZINC_FINGER_C2H2_2"/>
    <property type="match status" value="2"/>
</dbReference>
<dbReference type="EMBL" id="AWNI01000009">
    <property type="protein sequence ID" value="ETS62678.1"/>
    <property type="molecule type" value="Genomic_DNA"/>
</dbReference>
<feature type="region of interest" description="Disordered" evidence="8">
    <location>
        <begin position="602"/>
        <end position="622"/>
    </location>
</feature>
<feature type="region of interest" description="Disordered" evidence="8">
    <location>
        <begin position="363"/>
        <end position="385"/>
    </location>
</feature>
<dbReference type="GO" id="GO:0000978">
    <property type="term" value="F:RNA polymerase II cis-regulatory region sequence-specific DNA binding"/>
    <property type="evidence" value="ECO:0007669"/>
    <property type="project" value="InterPro"/>
</dbReference>
<name>W3VLZ7_MOEAP</name>
<proteinExistence type="predicted"/>
<evidence type="ECO:0000256" key="2">
    <source>
        <dbReference type="ARBA" id="ARBA00022723"/>
    </source>
</evidence>
<feature type="compositionally biased region" description="Polar residues" evidence="8">
    <location>
        <begin position="1324"/>
        <end position="1338"/>
    </location>
</feature>
<dbReference type="GO" id="GO:0006351">
    <property type="term" value="P:DNA-templated transcription"/>
    <property type="evidence" value="ECO:0007669"/>
    <property type="project" value="InterPro"/>
</dbReference>
<evidence type="ECO:0000256" key="8">
    <source>
        <dbReference type="SAM" id="MobiDB-lite"/>
    </source>
</evidence>
<dbReference type="GO" id="GO:0008270">
    <property type="term" value="F:zinc ion binding"/>
    <property type="evidence" value="ECO:0007669"/>
    <property type="project" value="UniProtKB-KW"/>
</dbReference>
<evidence type="ECO:0000313" key="11">
    <source>
        <dbReference type="Proteomes" id="UP000019462"/>
    </source>
</evidence>
<feature type="region of interest" description="Disordered" evidence="8">
    <location>
        <begin position="1"/>
        <end position="44"/>
    </location>
</feature>
<reference evidence="10 11" key="1">
    <citation type="journal article" date="2014" name="Genome Announc.">
        <title>Genome sequence of the basidiomycetous fungus Pseudozyma aphidis DSM70725, an efficient producer of biosurfactant mannosylerythritol lipids.</title>
        <authorList>
            <person name="Lorenz S."/>
            <person name="Guenther M."/>
            <person name="Grumaz C."/>
            <person name="Rupp S."/>
            <person name="Zibek S."/>
            <person name="Sohn K."/>
        </authorList>
    </citation>
    <scope>NUCLEOTIDE SEQUENCE [LARGE SCALE GENOMIC DNA]</scope>
    <source>
        <strain evidence="11">ATCC 32657 / CBS 517.83 / DSM 70725 / JCM 10318 / NBRC 10182 / NRRL Y-7954 / St-0401</strain>
    </source>
</reference>
<dbReference type="InterPro" id="IPR007219">
    <property type="entry name" value="XnlR_reg_dom"/>
</dbReference>
<dbReference type="HOGENOM" id="CLU_251009_0_0_1"/>
<accession>W3VLZ7</accession>
<dbReference type="PROSITE" id="PS00028">
    <property type="entry name" value="ZINC_FINGER_C2H2_1"/>
    <property type="match status" value="2"/>
</dbReference>
<sequence length="1456" mass="159217">MLDRGCPPALPRSPRILQGSGRPPTLQSPRVGFAPSQRGSTGVERSTLAIPTLASPSSSLLPSSSFLTTSASLLPIPVQERPYQHSPQQRIAARSSRQCQERDRARATFDQNTLHCPQSRRHIRPEPFNGFDPRTSTFASDRKMRFTCTHCGKAYARTEHLKRHIQSTHQSDRADEAPRIYPCDAPGCEKTFRRSDVLARHKRGHASSEDAAPNSTKRIKRSSTSSPSDFAHPSTSSRASILHSAAQRVNDPSNSHDGLHSMMGYPQAGPSFSPSHASRHSLSEASPAGPTPPEATNPVQSLVGTLPNHVLSGSAYAHSHASALPTQPTMGDSFRPQHTGQPLTTRALQEQQQLASLEYSLSRSADAHTNANGKGNGGTADASQALPMRSHTETNFAMQAIPGMPNAYPEFPASPRPSLAPARPRPPADFGFSFDEWDPQLFDQEQNAGDAAGIPRLGWDSLNYKNLTGLDWIFEDGAASLTDASVFSGVLPSSFDDELAALEDFGPQPPDSLSRATEKIFERAKGPEGASDPFESLNLINLANTAIDQASGNNNSALANGGRTARNPDDDGEWPQDYRPTRRQPPTFDISDLVLAVEMNDEAQDDSASRNARTSEPYSEPVSSRHIPFVLIEESLEDSADGRRTTSRNSPIQKAAPTKPFGSTGKITETARQHLLEYIRHSCKHPWSVYSFNGNADKFLTCSEIEILVSLYFRKVHPYTPILHQPSFDPETTSPVLLLIMVTKGLVFYVSEMQARGARSASLARLHKRASILAPALSELTRIGTMSAYEADQRGFQDIVINSAWLLQQQFGIGAGNKRLYKLAERNRGGIMTAIRRIGLLNMSTIRLDTTDQPLDTIDDQKLERKWRAWIERESRIRLGWCVFLYDQLYSLYMDISPVLLYTEITSPFPCDEQLWNARSAREWFSRIPQHSQATPKTSFIDALRKLLDPPRHEDIPLRLNRFEAYILAVTLYRIRWDTSKRSVLFGMEAFAHAEEVTLGENHVVDAASGTVAIDAAAANALQGLAEAAASATLSLTSKSPAKRSKPTANPPNLALSVDVQLLRLLSRMHFSGPPAFFDRLKDAAGRAGNARRADAVVELKRWVADPKNHVAMRQMLLASAQVYDLIRTSLDAAAANSNVMVLQSHVGIVGLFHSALIVWAYVKFGPIAQRRLPVHGTLGHALNAEGPTSTLNGKGDEVIRASKSQLEALPYLSPAALRLVEEAGFIDLIAASGEVTKSADGTEDWQERASDSTNESGSLSVGTCASDSSTISRVVEAWSLGAYRSTVDGQPRRWSAANNLVVRIAGIGELKAGDGVGIYKQGMQNGGASTHQTASRNSYDEDLRERTSEEEGERRNIDKSISSTRPVPPQMNGAFTPRGHEGLPPGTPTVNLDEGQEMKTSRILIRFATLLRKLDWGLAASFRTILIHMARHEARAVEAAEALPEANGESRQMAS</sequence>
<feature type="compositionally biased region" description="Polar residues" evidence="8">
    <location>
        <begin position="324"/>
        <end position="340"/>
    </location>
</feature>
<feature type="domain" description="C2H2-type" evidence="9">
    <location>
        <begin position="146"/>
        <end position="174"/>
    </location>
</feature>
<evidence type="ECO:0000256" key="5">
    <source>
        <dbReference type="ARBA" id="ARBA00022833"/>
    </source>
</evidence>
<dbReference type="GO" id="GO:0000981">
    <property type="term" value="F:DNA-binding transcription factor activity, RNA polymerase II-specific"/>
    <property type="evidence" value="ECO:0007669"/>
    <property type="project" value="InterPro"/>
</dbReference>
<feature type="region of interest" description="Disordered" evidence="8">
    <location>
        <begin position="317"/>
        <end position="340"/>
    </location>
</feature>
<evidence type="ECO:0000256" key="3">
    <source>
        <dbReference type="ARBA" id="ARBA00022737"/>
    </source>
</evidence>
<dbReference type="Gene3D" id="3.30.160.60">
    <property type="entry name" value="Classic Zinc Finger"/>
    <property type="match status" value="2"/>
</dbReference>
<dbReference type="PANTHER" id="PTHR40626">
    <property type="entry name" value="MIP31509P"/>
    <property type="match status" value="1"/>
</dbReference>
<keyword evidence="4 7" id="KW-0863">Zinc-finger</keyword>
<evidence type="ECO:0000256" key="7">
    <source>
        <dbReference type="PROSITE-ProRule" id="PRU00042"/>
    </source>
</evidence>
<keyword evidence="6" id="KW-0539">Nucleus</keyword>
<evidence type="ECO:0000313" key="10">
    <source>
        <dbReference type="EMBL" id="ETS62678.1"/>
    </source>
</evidence>
<dbReference type="InterPro" id="IPR036236">
    <property type="entry name" value="Znf_C2H2_sf"/>
</dbReference>
<dbReference type="InterPro" id="IPR051059">
    <property type="entry name" value="VerF-like"/>
</dbReference>
<dbReference type="CDD" id="cd12148">
    <property type="entry name" value="fungal_TF_MHR"/>
    <property type="match status" value="1"/>
</dbReference>
<dbReference type="SMART" id="SM00355">
    <property type="entry name" value="ZnF_C2H2"/>
    <property type="match status" value="2"/>
</dbReference>